<keyword evidence="3" id="KW-0677">Repeat</keyword>
<dbReference type="OrthoDB" id="581240at2"/>
<evidence type="ECO:0000256" key="3">
    <source>
        <dbReference type="ARBA" id="ARBA00022737"/>
    </source>
</evidence>
<dbReference type="RefSeq" id="WP_123662470.1">
    <property type="nucleotide sequence ID" value="NZ_RARA01000019.1"/>
</dbReference>
<dbReference type="Gene3D" id="3.80.10.10">
    <property type="entry name" value="Ribonuclease Inhibitor"/>
    <property type="match status" value="1"/>
</dbReference>
<dbReference type="EMBL" id="RARA01000019">
    <property type="protein sequence ID" value="ROT47601.1"/>
    <property type="molecule type" value="Genomic_DNA"/>
</dbReference>
<dbReference type="InterPro" id="IPR032675">
    <property type="entry name" value="LRR_dom_sf"/>
</dbReference>
<dbReference type="GO" id="GO:0031267">
    <property type="term" value="F:small GTPase binding"/>
    <property type="evidence" value="ECO:0007669"/>
    <property type="project" value="TreeGrafter"/>
</dbReference>
<sequence length="279" mass="31671">MKKQFILPKLFLLGSSFTACQVGKQAMDHAIEIRLPNELTDLSPELTEQIIKCMPGAYHLEKLQRRLPQNSKEAAFVRAELARRQHYYALYRFYVNQFSTLTELRDWPNGTDANHLRAAAEALAYNRSITKIYLGRRNMGSERVKAIAQALEKNSRITYIELVNNNMGSEGAKAIAQMLVNNSTIQYMDLSENNIYYDGIKELVAASKNNSTITKIDLRYNSIPVAAERVTALLALLKSGEKHCKNTKIDLRGNNLSPEEKETLTDIMGNKHTIIRFSE</sequence>
<gene>
    <name evidence="4" type="ORF">EDM02_01355</name>
</gene>
<dbReference type="GO" id="GO:0005829">
    <property type="term" value="C:cytosol"/>
    <property type="evidence" value="ECO:0007669"/>
    <property type="project" value="TreeGrafter"/>
</dbReference>
<keyword evidence="1" id="KW-0343">GTPase activation</keyword>
<protein>
    <recommendedName>
        <fullName evidence="6">Leucine-rich repeat domain-containing protein</fullName>
    </recommendedName>
</protein>
<name>A0A3N2QCV5_9BACT</name>
<proteinExistence type="predicted"/>
<dbReference type="GO" id="GO:0006913">
    <property type="term" value="P:nucleocytoplasmic transport"/>
    <property type="evidence" value="ECO:0007669"/>
    <property type="project" value="TreeGrafter"/>
</dbReference>
<evidence type="ECO:0000256" key="2">
    <source>
        <dbReference type="ARBA" id="ARBA00022614"/>
    </source>
</evidence>
<organism evidence="4 5">
    <name type="scientific">Candidatus Cardinium hertigii</name>
    <dbReference type="NCBI Taxonomy" id="247481"/>
    <lineage>
        <taxon>Bacteria</taxon>
        <taxon>Pseudomonadati</taxon>
        <taxon>Bacteroidota</taxon>
        <taxon>Cytophagia</taxon>
        <taxon>Cytophagales</taxon>
        <taxon>Amoebophilaceae</taxon>
        <taxon>Candidatus Cardinium</taxon>
    </lineage>
</organism>
<accession>A0A3N2QCV5</accession>
<reference evidence="4 5" key="1">
    <citation type="submission" date="2018-09" db="EMBL/GenBank/DDBJ databases">
        <title>Comparative Genomics of Wolbachia-Cardinium Dual Endosymbiosis in a Plant-Parasitic Nematode.</title>
        <authorList>
            <person name="Brown A.M.V."/>
            <person name="Wasala S.K."/>
            <person name="Howe D.K."/>
            <person name="Peetz A.B."/>
            <person name="Zasada I.A."/>
            <person name="Denver D.R."/>
        </authorList>
    </citation>
    <scope>NUCLEOTIDE SEQUENCE [LARGE SCALE GENOMIC DNA]</scope>
    <source>
        <strain evidence="4 5">Pp_1</strain>
    </source>
</reference>
<dbReference type="Proteomes" id="UP000270927">
    <property type="component" value="Unassembled WGS sequence"/>
</dbReference>
<dbReference type="Pfam" id="PF13516">
    <property type="entry name" value="LRR_6"/>
    <property type="match status" value="2"/>
</dbReference>
<dbReference type="PROSITE" id="PS51257">
    <property type="entry name" value="PROKAR_LIPOPROTEIN"/>
    <property type="match status" value="1"/>
</dbReference>
<evidence type="ECO:0008006" key="6">
    <source>
        <dbReference type="Google" id="ProtNLM"/>
    </source>
</evidence>
<comment type="caution">
    <text evidence="4">The sequence shown here is derived from an EMBL/GenBank/DDBJ whole genome shotgun (WGS) entry which is preliminary data.</text>
</comment>
<dbReference type="GO" id="GO:0048471">
    <property type="term" value="C:perinuclear region of cytoplasm"/>
    <property type="evidence" value="ECO:0007669"/>
    <property type="project" value="TreeGrafter"/>
</dbReference>
<dbReference type="InterPro" id="IPR027038">
    <property type="entry name" value="RanGap"/>
</dbReference>
<evidence type="ECO:0000313" key="5">
    <source>
        <dbReference type="Proteomes" id="UP000270927"/>
    </source>
</evidence>
<evidence type="ECO:0000256" key="1">
    <source>
        <dbReference type="ARBA" id="ARBA00022468"/>
    </source>
</evidence>
<keyword evidence="2" id="KW-0433">Leucine-rich repeat</keyword>
<keyword evidence="5" id="KW-1185">Reference proteome</keyword>
<dbReference type="PANTHER" id="PTHR24113:SF12">
    <property type="entry name" value="RAN GTPASE-ACTIVATING PROTEIN 1"/>
    <property type="match status" value="1"/>
</dbReference>
<dbReference type="SMART" id="SM00368">
    <property type="entry name" value="LRR_RI"/>
    <property type="match status" value="4"/>
</dbReference>
<dbReference type="AlphaFoldDB" id="A0A3N2QCV5"/>
<dbReference type="GO" id="GO:0005096">
    <property type="term" value="F:GTPase activator activity"/>
    <property type="evidence" value="ECO:0007669"/>
    <property type="project" value="UniProtKB-KW"/>
</dbReference>
<dbReference type="SUPFAM" id="SSF52047">
    <property type="entry name" value="RNI-like"/>
    <property type="match status" value="1"/>
</dbReference>
<dbReference type="InterPro" id="IPR001611">
    <property type="entry name" value="Leu-rich_rpt"/>
</dbReference>
<evidence type="ECO:0000313" key="4">
    <source>
        <dbReference type="EMBL" id="ROT47601.1"/>
    </source>
</evidence>
<dbReference type="PANTHER" id="PTHR24113">
    <property type="entry name" value="RAN GTPASE-ACTIVATING PROTEIN 1"/>
    <property type="match status" value="1"/>
</dbReference>